<evidence type="ECO:0000256" key="1">
    <source>
        <dbReference type="ARBA" id="ARBA00004496"/>
    </source>
</evidence>
<evidence type="ECO:0000313" key="5">
    <source>
        <dbReference type="EMBL" id="KAF2301806.1"/>
    </source>
</evidence>
<dbReference type="PANTHER" id="PTHR12983">
    <property type="entry name" value="RING FINGER 10 FAMILY MEMBER"/>
    <property type="match status" value="1"/>
</dbReference>
<dbReference type="PANTHER" id="PTHR12983:SF9">
    <property type="entry name" value="E3 UBIQUITIN-PROTEIN LIGASE RNF10"/>
    <property type="match status" value="1"/>
</dbReference>
<keyword evidence="6" id="KW-1185">Reference proteome</keyword>
<keyword evidence="3" id="KW-0472">Membrane</keyword>
<dbReference type="EMBL" id="JAAGAX010000010">
    <property type="protein sequence ID" value="KAF2301806.1"/>
    <property type="molecule type" value="Genomic_DNA"/>
</dbReference>
<dbReference type="InterPro" id="IPR039739">
    <property type="entry name" value="MAG2/RNF10"/>
</dbReference>
<dbReference type="Proteomes" id="UP000467840">
    <property type="component" value="Chromosome 4"/>
</dbReference>
<evidence type="ECO:0000313" key="4">
    <source>
        <dbReference type="EMBL" id="KAF2301792.1"/>
    </source>
</evidence>
<dbReference type="EMBL" id="JAAGAX010000010">
    <property type="protein sequence ID" value="KAF2301792.1"/>
    <property type="molecule type" value="Genomic_DNA"/>
</dbReference>
<name>A0A6A6LK45_HEVBR</name>
<evidence type="ECO:0000313" key="6">
    <source>
        <dbReference type="Proteomes" id="UP000467840"/>
    </source>
</evidence>
<dbReference type="GO" id="GO:0005737">
    <property type="term" value="C:cytoplasm"/>
    <property type="evidence" value="ECO:0007669"/>
    <property type="project" value="UniProtKB-SubCell"/>
</dbReference>
<accession>A0A6A6LK45</accession>
<dbReference type="GO" id="GO:0045944">
    <property type="term" value="P:positive regulation of transcription by RNA polymerase II"/>
    <property type="evidence" value="ECO:0007669"/>
    <property type="project" value="TreeGrafter"/>
</dbReference>
<sequence length="179" mass="19907">MIPPDALFPFMDEIKKHGKQKKQLAKKLFTLQYYVVLIGLNIILGNGLKKEIVRLPFHVISMYAGSVALNCYHFLRKLDEQKEKVSAEAAAAAHSMPILANFEHSSRDYFPKFSIDDFEALGSSSTMSSSPPTSSSPPVVGERILFPNVARLGFAAGRDSPSLKIEETSALHKKQQRDK</sequence>
<protein>
    <submittedName>
        <fullName evidence="4">Uncharacterized protein</fullName>
    </submittedName>
</protein>
<keyword evidence="3" id="KW-0812">Transmembrane</keyword>
<proteinExistence type="predicted"/>
<dbReference type="GO" id="GO:0000976">
    <property type="term" value="F:transcription cis-regulatory region binding"/>
    <property type="evidence" value="ECO:0007669"/>
    <property type="project" value="TreeGrafter"/>
</dbReference>
<evidence type="ECO:0000256" key="2">
    <source>
        <dbReference type="ARBA" id="ARBA00022490"/>
    </source>
</evidence>
<evidence type="ECO:0000256" key="3">
    <source>
        <dbReference type="SAM" id="Phobius"/>
    </source>
</evidence>
<organism evidence="4 6">
    <name type="scientific">Hevea brasiliensis</name>
    <name type="common">Para rubber tree</name>
    <name type="synonym">Siphonia brasiliensis</name>
    <dbReference type="NCBI Taxonomy" id="3981"/>
    <lineage>
        <taxon>Eukaryota</taxon>
        <taxon>Viridiplantae</taxon>
        <taxon>Streptophyta</taxon>
        <taxon>Embryophyta</taxon>
        <taxon>Tracheophyta</taxon>
        <taxon>Spermatophyta</taxon>
        <taxon>Magnoliopsida</taxon>
        <taxon>eudicotyledons</taxon>
        <taxon>Gunneridae</taxon>
        <taxon>Pentapetalae</taxon>
        <taxon>rosids</taxon>
        <taxon>fabids</taxon>
        <taxon>Malpighiales</taxon>
        <taxon>Euphorbiaceae</taxon>
        <taxon>Crotonoideae</taxon>
        <taxon>Micrandreae</taxon>
        <taxon>Hevea</taxon>
    </lineage>
</organism>
<reference evidence="4 6" key="1">
    <citation type="journal article" date="2020" name="Mol. Plant">
        <title>The Chromosome-Based Rubber Tree Genome Provides New Insights into Spurge Genome Evolution and Rubber Biosynthesis.</title>
        <authorList>
            <person name="Liu J."/>
            <person name="Shi C."/>
            <person name="Shi C.C."/>
            <person name="Li W."/>
            <person name="Zhang Q.J."/>
            <person name="Zhang Y."/>
            <person name="Li K."/>
            <person name="Lu H.F."/>
            <person name="Shi C."/>
            <person name="Zhu S.T."/>
            <person name="Xiao Z.Y."/>
            <person name="Nan H."/>
            <person name="Yue Y."/>
            <person name="Zhu X.G."/>
            <person name="Wu Y."/>
            <person name="Hong X.N."/>
            <person name="Fan G.Y."/>
            <person name="Tong Y."/>
            <person name="Zhang D."/>
            <person name="Mao C.L."/>
            <person name="Liu Y.L."/>
            <person name="Hao S.J."/>
            <person name="Liu W.Q."/>
            <person name="Lv M.Q."/>
            <person name="Zhang H.B."/>
            <person name="Liu Y."/>
            <person name="Hu-Tang G.R."/>
            <person name="Wang J.P."/>
            <person name="Wang J.H."/>
            <person name="Sun Y.H."/>
            <person name="Ni S.B."/>
            <person name="Chen W.B."/>
            <person name="Zhang X.C."/>
            <person name="Jiao Y.N."/>
            <person name="Eichler E.E."/>
            <person name="Li G.H."/>
            <person name="Liu X."/>
            <person name="Gao L.Z."/>
        </authorList>
    </citation>
    <scope>NUCLEOTIDE SEQUENCE [LARGE SCALE GENOMIC DNA]</scope>
    <source>
        <strain evidence="6">cv. GT1</strain>
        <tissue evidence="4">Leaf</tissue>
    </source>
</reference>
<gene>
    <name evidence="4" type="ORF">GH714_029368</name>
    <name evidence="5" type="ORF">GH714_029473</name>
</gene>
<keyword evidence="2" id="KW-0963">Cytoplasm</keyword>
<comment type="caution">
    <text evidence="4">The sequence shown here is derived from an EMBL/GenBank/DDBJ whole genome shotgun (WGS) entry which is preliminary data.</text>
</comment>
<feature type="transmembrane region" description="Helical" evidence="3">
    <location>
        <begin position="24"/>
        <end position="43"/>
    </location>
</feature>
<dbReference type="AlphaFoldDB" id="A0A6A6LK45"/>
<keyword evidence="3" id="KW-1133">Transmembrane helix</keyword>
<comment type="subcellular location">
    <subcellularLocation>
        <location evidence="1">Cytoplasm</location>
    </subcellularLocation>
</comment>